<keyword evidence="1" id="KW-0805">Transcription regulation</keyword>
<name>A0A562E6A2_RHORH</name>
<reference evidence="6 7" key="1">
    <citation type="submission" date="2019-07" db="EMBL/GenBank/DDBJ databases">
        <title>Genome sequencing of lignin-degrading bacterial isolates.</title>
        <authorList>
            <person name="Gladden J."/>
        </authorList>
    </citation>
    <scope>NUCLEOTIDE SEQUENCE [LARGE SCALE GENOMIC DNA]</scope>
    <source>
        <strain evidence="6 7">J45</strain>
    </source>
</reference>
<dbReference type="SUPFAM" id="SSF48498">
    <property type="entry name" value="Tetracyclin repressor-like, C-terminal domain"/>
    <property type="match status" value="1"/>
</dbReference>
<protein>
    <submittedName>
        <fullName evidence="6">TetR family transcriptional regulator</fullName>
    </submittedName>
</protein>
<feature type="domain" description="HTH tetR-type" evidence="5">
    <location>
        <begin position="8"/>
        <end position="68"/>
    </location>
</feature>
<dbReference type="SUPFAM" id="SSF46689">
    <property type="entry name" value="Homeodomain-like"/>
    <property type="match status" value="1"/>
</dbReference>
<dbReference type="PROSITE" id="PS50977">
    <property type="entry name" value="HTH_TETR_2"/>
    <property type="match status" value="1"/>
</dbReference>
<evidence type="ECO:0000256" key="3">
    <source>
        <dbReference type="ARBA" id="ARBA00023163"/>
    </source>
</evidence>
<dbReference type="PANTHER" id="PTHR47506">
    <property type="entry name" value="TRANSCRIPTIONAL REGULATORY PROTEIN"/>
    <property type="match status" value="1"/>
</dbReference>
<evidence type="ECO:0000256" key="4">
    <source>
        <dbReference type="PROSITE-ProRule" id="PRU00335"/>
    </source>
</evidence>
<accession>A0A562E6A2</accession>
<dbReference type="InterPro" id="IPR054156">
    <property type="entry name" value="YxaF_TetR_C"/>
</dbReference>
<sequence length="191" mass="19733">MSAAERRDGPRAAMIASAIALMSERGVAATSFRDVLEHSGAPRGSIYHHFPGGKAQLVEEATDRAATRIERSLTAKVDGLGVVDTVRAVVDLWREGLVATDYVAGCPVVAAGLGTEPRARARAGEAFDTFVDVVARSLVADGVGAERARSLANLVIAALEGALVVAQAQRSPAPLDAVVAELEVLLAPVVG</sequence>
<dbReference type="Pfam" id="PF21993">
    <property type="entry name" value="TetR_C_13_2"/>
    <property type="match status" value="1"/>
</dbReference>
<proteinExistence type="predicted"/>
<dbReference type="InterPro" id="IPR036271">
    <property type="entry name" value="Tet_transcr_reg_TetR-rel_C_sf"/>
</dbReference>
<evidence type="ECO:0000313" key="6">
    <source>
        <dbReference type="EMBL" id="TWH17545.1"/>
    </source>
</evidence>
<keyword evidence="3" id="KW-0804">Transcription</keyword>
<evidence type="ECO:0000256" key="2">
    <source>
        <dbReference type="ARBA" id="ARBA00023125"/>
    </source>
</evidence>
<dbReference type="PANTHER" id="PTHR47506:SF3">
    <property type="entry name" value="HTH-TYPE TRANSCRIPTIONAL REGULATOR LMRA"/>
    <property type="match status" value="1"/>
</dbReference>
<keyword evidence="2 4" id="KW-0238">DNA-binding</keyword>
<dbReference type="Gene3D" id="1.10.357.10">
    <property type="entry name" value="Tetracycline Repressor, domain 2"/>
    <property type="match status" value="1"/>
</dbReference>
<evidence type="ECO:0000259" key="5">
    <source>
        <dbReference type="PROSITE" id="PS50977"/>
    </source>
</evidence>
<dbReference type="Pfam" id="PF00440">
    <property type="entry name" value="TetR_N"/>
    <property type="match status" value="1"/>
</dbReference>
<comment type="caution">
    <text evidence="6">The sequence shown here is derived from an EMBL/GenBank/DDBJ whole genome shotgun (WGS) entry which is preliminary data.</text>
</comment>
<evidence type="ECO:0000256" key="1">
    <source>
        <dbReference type="ARBA" id="ARBA00023015"/>
    </source>
</evidence>
<gene>
    <name evidence="6" type="ORF">L618_000200006260</name>
</gene>
<dbReference type="EMBL" id="VLJT01000017">
    <property type="protein sequence ID" value="TWH17545.1"/>
    <property type="molecule type" value="Genomic_DNA"/>
</dbReference>
<dbReference type="InterPro" id="IPR009057">
    <property type="entry name" value="Homeodomain-like_sf"/>
</dbReference>
<organism evidence="6 7">
    <name type="scientific">Rhodococcus rhodochrous J45</name>
    <dbReference type="NCBI Taxonomy" id="935266"/>
    <lineage>
        <taxon>Bacteria</taxon>
        <taxon>Bacillati</taxon>
        <taxon>Actinomycetota</taxon>
        <taxon>Actinomycetes</taxon>
        <taxon>Mycobacteriales</taxon>
        <taxon>Nocardiaceae</taxon>
        <taxon>Rhodococcus</taxon>
    </lineage>
</organism>
<dbReference type="InterPro" id="IPR001647">
    <property type="entry name" value="HTH_TetR"/>
</dbReference>
<dbReference type="GO" id="GO:0003677">
    <property type="term" value="F:DNA binding"/>
    <property type="evidence" value="ECO:0007669"/>
    <property type="project" value="UniProtKB-UniRule"/>
</dbReference>
<feature type="DNA-binding region" description="H-T-H motif" evidence="4">
    <location>
        <begin position="31"/>
        <end position="50"/>
    </location>
</feature>
<dbReference type="Proteomes" id="UP000317573">
    <property type="component" value="Unassembled WGS sequence"/>
</dbReference>
<dbReference type="AlphaFoldDB" id="A0A562E6A2"/>
<evidence type="ECO:0000313" key="7">
    <source>
        <dbReference type="Proteomes" id="UP000317573"/>
    </source>
</evidence>